<dbReference type="EMBL" id="FPHJ01000047">
    <property type="protein sequence ID" value="SFV65078.1"/>
    <property type="molecule type" value="Genomic_DNA"/>
</dbReference>
<keyword evidence="4" id="KW-0949">S-adenosyl-L-methionine</keyword>
<dbReference type="Pfam" id="PF01795">
    <property type="entry name" value="Methyltransf_5"/>
    <property type="match status" value="1"/>
</dbReference>
<sequence>MDQNSGIPVAKWLEDADEKEIADILYQYGEEKRSRKIAKIIKEKQQQTPIQTTKQLADIIALVVPAKKHKHPATRSFQALRIFINQELESLKILLADIHDILNIGGRLVVLSFHSLEDRIVKQFINKNSKAEILPKGLPIMEKDIKKAIFKNLGKFIASKKELECNIRARSAVGRVCQKIS</sequence>
<evidence type="ECO:0000256" key="1">
    <source>
        <dbReference type="ARBA" id="ARBA00010396"/>
    </source>
</evidence>
<dbReference type="AlphaFoldDB" id="A0A1W1CGT4"/>
<keyword evidence="3 5" id="KW-0808">Transferase</keyword>
<gene>
    <name evidence="5" type="ORF">MNB_SUP05-5-1048</name>
</gene>
<comment type="similarity">
    <text evidence="1">Belongs to the methyltransferase superfamily. RsmH family.</text>
</comment>
<evidence type="ECO:0000256" key="4">
    <source>
        <dbReference type="ARBA" id="ARBA00022691"/>
    </source>
</evidence>
<dbReference type="InterPro" id="IPR023397">
    <property type="entry name" value="SAM-dep_MeTrfase_MraW_recog"/>
</dbReference>
<evidence type="ECO:0000313" key="5">
    <source>
        <dbReference type="EMBL" id="SFV65078.1"/>
    </source>
</evidence>
<keyword evidence="2 5" id="KW-0489">Methyltransferase</keyword>
<proteinExistence type="inferred from homology"/>
<evidence type="ECO:0000256" key="2">
    <source>
        <dbReference type="ARBA" id="ARBA00022603"/>
    </source>
</evidence>
<dbReference type="PANTHER" id="PTHR11265:SF0">
    <property type="entry name" value="12S RRNA N4-METHYLCYTIDINE METHYLTRANSFERASE"/>
    <property type="match status" value="1"/>
</dbReference>
<dbReference type="Gene3D" id="1.10.150.170">
    <property type="entry name" value="Putative methyltransferase TM0872, insert domain"/>
    <property type="match status" value="1"/>
</dbReference>
<organism evidence="5">
    <name type="scientific">hydrothermal vent metagenome</name>
    <dbReference type="NCBI Taxonomy" id="652676"/>
    <lineage>
        <taxon>unclassified sequences</taxon>
        <taxon>metagenomes</taxon>
        <taxon>ecological metagenomes</taxon>
    </lineage>
</organism>
<protein>
    <submittedName>
        <fullName evidence="5">rRNA small subunit methyltransferase H</fullName>
    </submittedName>
</protein>
<dbReference type="GO" id="GO:0070475">
    <property type="term" value="P:rRNA base methylation"/>
    <property type="evidence" value="ECO:0007669"/>
    <property type="project" value="TreeGrafter"/>
</dbReference>
<dbReference type="SUPFAM" id="SSF81799">
    <property type="entry name" value="Putative methyltransferase TM0872, insert domain"/>
    <property type="match status" value="1"/>
</dbReference>
<dbReference type="GO" id="GO:0071424">
    <property type="term" value="F:rRNA (cytosine-N4-)-methyltransferase activity"/>
    <property type="evidence" value="ECO:0007669"/>
    <property type="project" value="TreeGrafter"/>
</dbReference>
<dbReference type="InterPro" id="IPR029063">
    <property type="entry name" value="SAM-dependent_MTases_sf"/>
</dbReference>
<dbReference type="NCBIfam" id="TIGR00006">
    <property type="entry name" value="16S rRNA (cytosine(1402)-N(4))-methyltransferase RsmH"/>
    <property type="match status" value="1"/>
</dbReference>
<name>A0A1W1CGT4_9ZZZZ</name>
<dbReference type="GO" id="GO:0005737">
    <property type="term" value="C:cytoplasm"/>
    <property type="evidence" value="ECO:0007669"/>
    <property type="project" value="TreeGrafter"/>
</dbReference>
<accession>A0A1W1CGT4</accession>
<dbReference type="InterPro" id="IPR002903">
    <property type="entry name" value="RsmH"/>
</dbReference>
<reference evidence="5" key="1">
    <citation type="submission" date="2016-10" db="EMBL/GenBank/DDBJ databases">
        <authorList>
            <person name="de Groot N.N."/>
        </authorList>
    </citation>
    <scope>NUCLEOTIDE SEQUENCE</scope>
</reference>
<dbReference type="SUPFAM" id="SSF53335">
    <property type="entry name" value="S-adenosyl-L-methionine-dependent methyltransferases"/>
    <property type="match status" value="1"/>
</dbReference>
<dbReference type="PANTHER" id="PTHR11265">
    <property type="entry name" value="S-ADENOSYL-METHYLTRANSFERASE MRAW"/>
    <property type="match status" value="1"/>
</dbReference>
<dbReference type="Gene3D" id="3.40.50.150">
    <property type="entry name" value="Vaccinia Virus protein VP39"/>
    <property type="match status" value="1"/>
</dbReference>
<evidence type="ECO:0000256" key="3">
    <source>
        <dbReference type="ARBA" id="ARBA00022679"/>
    </source>
</evidence>